<gene>
    <name evidence="1" type="ORF">DSOL_2582</name>
</gene>
<dbReference type="AlphaFoldDB" id="A0A1Q8QW30"/>
<sequence length="41" mass="4738">MKKQGTGALFYHRIEFKIVDYKYGVGSLMVRIGTLQIVFND</sequence>
<proteinExistence type="predicted"/>
<protein>
    <submittedName>
        <fullName evidence="1">Uncharacterized protein</fullName>
    </submittedName>
</protein>
<reference evidence="1 2" key="1">
    <citation type="submission" date="2016-09" db="EMBL/GenBank/DDBJ databases">
        <title>Complete genome of Desulfosporosinus sp. OL.</title>
        <authorList>
            <person name="Mardanov A."/>
            <person name="Beletsky A."/>
            <person name="Panova A."/>
            <person name="Karnachuk O."/>
            <person name="Ravin N."/>
        </authorList>
    </citation>
    <scope>NUCLEOTIDE SEQUENCE [LARGE SCALE GENOMIC DNA]</scope>
    <source>
        <strain evidence="1 2">OL</strain>
    </source>
</reference>
<accession>A0A1Q8QW30</accession>
<keyword evidence="2" id="KW-1185">Reference proteome</keyword>
<evidence type="ECO:0000313" key="1">
    <source>
        <dbReference type="EMBL" id="OLN31557.1"/>
    </source>
</evidence>
<dbReference type="EMBL" id="MLBF01000017">
    <property type="protein sequence ID" value="OLN31557.1"/>
    <property type="molecule type" value="Genomic_DNA"/>
</dbReference>
<evidence type="ECO:0000313" key="2">
    <source>
        <dbReference type="Proteomes" id="UP000186102"/>
    </source>
</evidence>
<name>A0A1Q8QW30_9FIRM</name>
<dbReference type="Proteomes" id="UP000186102">
    <property type="component" value="Unassembled WGS sequence"/>
</dbReference>
<comment type="caution">
    <text evidence="1">The sequence shown here is derived from an EMBL/GenBank/DDBJ whole genome shotgun (WGS) entry which is preliminary data.</text>
</comment>
<organism evidence="1 2">
    <name type="scientific">Desulfosporosinus metallidurans</name>
    <dbReference type="NCBI Taxonomy" id="1888891"/>
    <lineage>
        <taxon>Bacteria</taxon>
        <taxon>Bacillati</taxon>
        <taxon>Bacillota</taxon>
        <taxon>Clostridia</taxon>
        <taxon>Eubacteriales</taxon>
        <taxon>Desulfitobacteriaceae</taxon>
        <taxon>Desulfosporosinus</taxon>
    </lineage>
</organism>